<evidence type="ECO:0000259" key="2">
    <source>
        <dbReference type="Pfam" id="PF13360"/>
    </source>
</evidence>
<evidence type="ECO:0000256" key="1">
    <source>
        <dbReference type="SAM" id="Phobius"/>
    </source>
</evidence>
<evidence type="ECO:0000313" key="4">
    <source>
        <dbReference type="Proteomes" id="UP001428290"/>
    </source>
</evidence>
<feature type="transmembrane region" description="Helical" evidence="1">
    <location>
        <begin position="20"/>
        <end position="41"/>
    </location>
</feature>
<dbReference type="PANTHER" id="PTHR34512:SF30">
    <property type="entry name" value="OUTER MEMBRANE PROTEIN ASSEMBLY FACTOR BAMB"/>
    <property type="match status" value="1"/>
</dbReference>
<accession>A0ABP9X5J2</accession>
<dbReference type="EMBL" id="BAABRU010000021">
    <property type="protein sequence ID" value="GAA5530671.1"/>
    <property type="molecule type" value="Genomic_DNA"/>
</dbReference>
<protein>
    <submittedName>
        <fullName evidence="3">Outer membrane protein assembly factor BamB</fullName>
    </submittedName>
</protein>
<reference evidence="3 4" key="1">
    <citation type="submission" date="2024-02" db="EMBL/GenBank/DDBJ databases">
        <title>Herpetosiphon gulosus NBRC 112829.</title>
        <authorList>
            <person name="Ichikawa N."/>
            <person name="Katano-Makiyama Y."/>
            <person name="Hidaka K."/>
        </authorList>
    </citation>
    <scope>NUCLEOTIDE SEQUENCE [LARGE SCALE GENOMIC DNA]</scope>
    <source>
        <strain evidence="3 4">NBRC 112829</strain>
    </source>
</reference>
<name>A0ABP9X5J2_9CHLR</name>
<keyword evidence="4" id="KW-1185">Reference proteome</keyword>
<evidence type="ECO:0000313" key="3">
    <source>
        <dbReference type="EMBL" id="GAA5530671.1"/>
    </source>
</evidence>
<dbReference type="PANTHER" id="PTHR34512">
    <property type="entry name" value="CELL SURFACE PROTEIN"/>
    <property type="match status" value="1"/>
</dbReference>
<dbReference type="SUPFAM" id="SSF50998">
    <property type="entry name" value="Quinoprotein alcohol dehydrogenase-like"/>
    <property type="match status" value="1"/>
</dbReference>
<proteinExistence type="predicted"/>
<dbReference type="Pfam" id="PF13360">
    <property type="entry name" value="PQQ_2"/>
    <property type="match status" value="1"/>
</dbReference>
<feature type="domain" description="Pyrrolo-quinoline quinone repeat" evidence="2">
    <location>
        <begin position="111"/>
        <end position="217"/>
    </location>
</feature>
<gene>
    <name evidence="3" type="primary">bamB_2</name>
    <name evidence="3" type="ORF">Hgul01_04494</name>
</gene>
<dbReference type="InterPro" id="IPR002372">
    <property type="entry name" value="PQQ_rpt_dom"/>
</dbReference>
<dbReference type="InterPro" id="IPR011047">
    <property type="entry name" value="Quinoprotein_ADH-like_sf"/>
</dbReference>
<organism evidence="3 4">
    <name type="scientific">Herpetosiphon gulosus</name>
    <dbReference type="NCBI Taxonomy" id="1973496"/>
    <lineage>
        <taxon>Bacteria</taxon>
        <taxon>Bacillati</taxon>
        <taxon>Chloroflexota</taxon>
        <taxon>Chloroflexia</taxon>
        <taxon>Herpetosiphonales</taxon>
        <taxon>Herpetosiphonaceae</taxon>
        <taxon>Herpetosiphon</taxon>
    </lineage>
</organism>
<dbReference type="RefSeq" id="WP_345724270.1">
    <property type="nucleotide sequence ID" value="NZ_BAABRU010000021.1"/>
</dbReference>
<comment type="caution">
    <text evidence="3">The sequence shown here is derived from an EMBL/GenBank/DDBJ whole genome shotgun (WGS) entry which is preliminary data.</text>
</comment>
<sequence length="483" mass="53847">MANQWNPNMSPYRQDRSSCIPVLLIIFVLTLGIGGGIYFFVNNVMNEAFESSITQVSSQMETAVVGGSGANEPAIAGSVLYSSTQLAYDRNGDERNELLVQITSNNKYSMALLDGADGKPIWQTELGSESYELVALDKYVAVIKERDFRLFNSQDGTFGWQTRLTDRLQSNPPMVFIADDLLVIQTYDNILTAYELKTGSQRWQKTLEASYASDLVRLGDELCGTERDAESLEFVVCYALKTGEQRQAIQLNNDWTEQVEWIADPLNNDGILRLQSDPEPITLSAIGLDQQQRWSVELDEAFYYSFRGSEQRFANSSDSLAIGAEQHIAIITAERKVVMYSLTDYALTPLGFDNDVLYVSAVKQRGTNTVSILAINAQTAELIWRLDDLGESHEWSGSGKIQGVVVPGEGMIFGWLDPEIDDLVRVQLLKRQDGTVGWSFQQQMFIGQVPVLTRTGNALLIQTSDGLAMTNLRTGESLWTLTR</sequence>
<dbReference type="Proteomes" id="UP001428290">
    <property type="component" value="Unassembled WGS sequence"/>
</dbReference>
<keyword evidence="1" id="KW-0472">Membrane</keyword>
<dbReference type="Gene3D" id="2.130.10.10">
    <property type="entry name" value="YVTN repeat-like/Quinoprotein amine dehydrogenase"/>
    <property type="match status" value="2"/>
</dbReference>
<keyword evidence="1" id="KW-1133">Transmembrane helix</keyword>
<dbReference type="InterPro" id="IPR015943">
    <property type="entry name" value="WD40/YVTN_repeat-like_dom_sf"/>
</dbReference>
<keyword evidence="1" id="KW-0812">Transmembrane</keyword>